<proteinExistence type="predicted"/>
<feature type="region of interest" description="Disordered" evidence="1">
    <location>
        <begin position="1"/>
        <end position="29"/>
    </location>
</feature>
<reference evidence="2 3" key="1">
    <citation type="submission" date="2024-06" db="EMBL/GenBank/DDBJ databases">
        <title>The Natural Products Discovery Center: Release of the First 8490 Sequenced Strains for Exploring Actinobacteria Biosynthetic Diversity.</title>
        <authorList>
            <person name="Kalkreuter E."/>
            <person name="Kautsar S.A."/>
            <person name="Yang D."/>
            <person name="Bader C.D."/>
            <person name="Teijaro C.N."/>
            <person name="Fluegel L."/>
            <person name="Davis C.M."/>
            <person name="Simpson J.R."/>
            <person name="Lauterbach L."/>
            <person name="Steele A.D."/>
            <person name="Gui C."/>
            <person name="Meng S."/>
            <person name="Li G."/>
            <person name="Viehrig K."/>
            <person name="Ye F."/>
            <person name="Su P."/>
            <person name="Kiefer A.F."/>
            <person name="Nichols A."/>
            <person name="Cepeda A.J."/>
            <person name="Yan W."/>
            <person name="Fan B."/>
            <person name="Jiang Y."/>
            <person name="Adhikari A."/>
            <person name="Zheng C.-J."/>
            <person name="Schuster L."/>
            <person name="Cowan T.M."/>
            <person name="Smanski M.J."/>
            <person name="Chevrette M.G."/>
            <person name="De Carvalho L.P.S."/>
            <person name="Shen B."/>
        </authorList>
    </citation>
    <scope>NUCLEOTIDE SEQUENCE [LARGE SCALE GENOMIC DNA]</scope>
    <source>
        <strain evidence="2 3">NPDC046838</strain>
    </source>
</reference>
<sequence length="64" mass="6576">MTAPAAESGIPLPDRQPLPDLPPLAALAPHADRTGHPVYAALLADLAERAAAEGPVVARYEDAP</sequence>
<dbReference type="Proteomes" id="UP001551176">
    <property type="component" value="Unassembled WGS sequence"/>
</dbReference>
<dbReference type="RefSeq" id="WP_359353851.1">
    <property type="nucleotide sequence ID" value="NZ_JBEYXV010000015.1"/>
</dbReference>
<evidence type="ECO:0000313" key="3">
    <source>
        <dbReference type="Proteomes" id="UP001551176"/>
    </source>
</evidence>
<name>A0ABV3BTX4_9ACTN</name>
<accession>A0ABV3BTX4</accession>
<protein>
    <submittedName>
        <fullName evidence="2">Uncharacterized protein</fullName>
    </submittedName>
</protein>
<comment type="caution">
    <text evidence="2">The sequence shown here is derived from an EMBL/GenBank/DDBJ whole genome shotgun (WGS) entry which is preliminary data.</text>
</comment>
<dbReference type="EMBL" id="JBEYXV010000015">
    <property type="protein sequence ID" value="MEU6824468.1"/>
    <property type="molecule type" value="Genomic_DNA"/>
</dbReference>
<gene>
    <name evidence="2" type="ORF">ABZ921_27880</name>
</gene>
<evidence type="ECO:0000313" key="2">
    <source>
        <dbReference type="EMBL" id="MEU6824468.1"/>
    </source>
</evidence>
<evidence type="ECO:0000256" key="1">
    <source>
        <dbReference type="SAM" id="MobiDB-lite"/>
    </source>
</evidence>
<organism evidence="2 3">
    <name type="scientific">Streptomyces atriruber</name>
    <dbReference type="NCBI Taxonomy" id="545121"/>
    <lineage>
        <taxon>Bacteria</taxon>
        <taxon>Bacillati</taxon>
        <taxon>Actinomycetota</taxon>
        <taxon>Actinomycetes</taxon>
        <taxon>Kitasatosporales</taxon>
        <taxon>Streptomycetaceae</taxon>
        <taxon>Streptomyces</taxon>
    </lineage>
</organism>
<keyword evidence="3" id="KW-1185">Reference proteome</keyword>